<dbReference type="Proteomes" id="UP001339911">
    <property type="component" value="Unassembled WGS sequence"/>
</dbReference>
<proteinExistence type="predicted"/>
<protein>
    <submittedName>
        <fullName evidence="2">Uncharacterized protein</fullName>
    </submittedName>
</protein>
<keyword evidence="1" id="KW-1133">Transmembrane helix</keyword>
<keyword evidence="3" id="KW-1185">Reference proteome</keyword>
<gene>
    <name evidence="2" type="ORF">V1634_26640</name>
</gene>
<name>A0ABU7SKG1_9ACTN</name>
<sequence length="238" mass="25946">MTTHSVPAGGDPRRLLSDVRTLAHRVRLDQRVTWVALLVLAAVTLAAIPVGWLFLYADCGRAFAESGRGACRLRGLDRGFYWLPALLLAYTAIALYAVRVTRARGLGARVLPYVLTGVALAVLSAVVWLLAFVYWQSQPLPTGPPTEPLPSWVMLLDRLVAPVGTIGVALLVLAWLERHVALLLFTLGYLALVLVPIDTFRIPRFLGHHPDLLLPQLIGGAALLVGAVGFAVARRWQR</sequence>
<keyword evidence="1" id="KW-0812">Transmembrane</keyword>
<feature type="transmembrane region" description="Helical" evidence="1">
    <location>
        <begin position="212"/>
        <end position="233"/>
    </location>
</feature>
<dbReference type="RefSeq" id="WP_331210644.1">
    <property type="nucleotide sequence ID" value="NZ_JAZGQL010000026.1"/>
</dbReference>
<feature type="transmembrane region" description="Helical" evidence="1">
    <location>
        <begin position="80"/>
        <end position="98"/>
    </location>
</feature>
<organism evidence="2 3">
    <name type="scientific">Plantactinospora veratri</name>
    <dbReference type="NCBI Taxonomy" id="1436122"/>
    <lineage>
        <taxon>Bacteria</taxon>
        <taxon>Bacillati</taxon>
        <taxon>Actinomycetota</taxon>
        <taxon>Actinomycetes</taxon>
        <taxon>Micromonosporales</taxon>
        <taxon>Micromonosporaceae</taxon>
        <taxon>Plantactinospora</taxon>
    </lineage>
</organism>
<evidence type="ECO:0000313" key="2">
    <source>
        <dbReference type="EMBL" id="MEE6310423.1"/>
    </source>
</evidence>
<evidence type="ECO:0000313" key="3">
    <source>
        <dbReference type="Proteomes" id="UP001339911"/>
    </source>
</evidence>
<feature type="transmembrane region" description="Helical" evidence="1">
    <location>
        <begin position="155"/>
        <end position="173"/>
    </location>
</feature>
<reference evidence="2 3" key="1">
    <citation type="submission" date="2024-01" db="EMBL/GenBank/DDBJ databases">
        <title>Genome insights into Plantactinospora veratri sp. nov.</title>
        <authorList>
            <person name="Wang L."/>
        </authorList>
    </citation>
    <scope>NUCLEOTIDE SEQUENCE [LARGE SCALE GENOMIC DNA]</scope>
    <source>
        <strain evidence="2 3">NEAU-FHS4</strain>
    </source>
</reference>
<accession>A0ABU7SKG1</accession>
<feature type="transmembrane region" description="Helical" evidence="1">
    <location>
        <begin position="110"/>
        <end position="135"/>
    </location>
</feature>
<dbReference type="EMBL" id="JAZGQL010000026">
    <property type="protein sequence ID" value="MEE6310423.1"/>
    <property type="molecule type" value="Genomic_DNA"/>
</dbReference>
<evidence type="ECO:0000256" key="1">
    <source>
        <dbReference type="SAM" id="Phobius"/>
    </source>
</evidence>
<feature type="transmembrane region" description="Helical" evidence="1">
    <location>
        <begin position="180"/>
        <end position="200"/>
    </location>
</feature>
<feature type="transmembrane region" description="Helical" evidence="1">
    <location>
        <begin position="32"/>
        <end position="55"/>
    </location>
</feature>
<comment type="caution">
    <text evidence="2">The sequence shown here is derived from an EMBL/GenBank/DDBJ whole genome shotgun (WGS) entry which is preliminary data.</text>
</comment>
<keyword evidence="1" id="KW-0472">Membrane</keyword>